<dbReference type="SMART" id="SM00121">
    <property type="entry name" value="IB"/>
    <property type="match status" value="1"/>
</dbReference>
<protein>
    <recommendedName>
        <fullName evidence="10">Ig-like domain-containing protein</fullName>
    </recommendedName>
</protein>
<evidence type="ECO:0008006" key="10">
    <source>
        <dbReference type="Google" id="ProtNLM"/>
    </source>
</evidence>
<dbReference type="SMART" id="SM00408">
    <property type="entry name" value="IGc2"/>
    <property type="match status" value="1"/>
</dbReference>
<proteinExistence type="predicted"/>
<accession>A0A8C9WZ65</accession>
<evidence type="ECO:0000256" key="4">
    <source>
        <dbReference type="ARBA" id="ARBA00023157"/>
    </source>
</evidence>
<evidence type="ECO:0000313" key="9">
    <source>
        <dbReference type="Proteomes" id="UP000694568"/>
    </source>
</evidence>
<evidence type="ECO:0000259" key="6">
    <source>
        <dbReference type="PROSITE" id="PS50835"/>
    </source>
</evidence>
<keyword evidence="9" id="KW-1185">Reference proteome</keyword>
<dbReference type="GO" id="GO:0001558">
    <property type="term" value="P:regulation of cell growth"/>
    <property type="evidence" value="ECO:0007669"/>
    <property type="project" value="InterPro"/>
</dbReference>
<reference evidence="8" key="1">
    <citation type="submission" date="2025-08" db="UniProtKB">
        <authorList>
            <consortium name="Ensembl"/>
        </authorList>
    </citation>
    <scope>IDENTIFICATION</scope>
</reference>
<keyword evidence="3" id="KW-0732">Signal</keyword>
<evidence type="ECO:0000256" key="1">
    <source>
        <dbReference type="ARBA" id="ARBA00004613"/>
    </source>
</evidence>
<evidence type="ECO:0000256" key="2">
    <source>
        <dbReference type="ARBA" id="ARBA00022525"/>
    </source>
</evidence>
<keyword evidence="5" id="KW-0812">Transmembrane</keyword>
<dbReference type="PROSITE" id="PS51323">
    <property type="entry name" value="IGFBP_N_2"/>
    <property type="match status" value="1"/>
</dbReference>
<dbReference type="SUPFAM" id="SSF48726">
    <property type="entry name" value="Immunoglobulin"/>
    <property type="match status" value="1"/>
</dbReference>
<dbReference type="Pfam" id="PF00219">
    <property type="entry name" value="IGFBP"/>
    <property type="match status" value="1"/>
</dbReference>
<comment type="subcellular location">
    <subcellularLocation>
        <location evidence="1">Secreted</location>
    </subcellularLocation>
</comment>
<keyword evidence="5" id="KW-1133">Transmembrane helix</keyword>
<dbReference type="AlphaFoldDB" id="A0A8C9WZ65"/>
<dbReference type="InterPro" id="IPR036179">
    <property type="entry name" value="Ig-like_dom_sf"/>
</dbReference>
<dbReference type="InterPro" id="IPR007110">
    <property type="entry name" value="Ig-like_dom"/>
</dbReference>
<dbReference type="InterPro" id="IPR003598">
    <property type="entry name" value="Ig_sub2"/>
</dbReference>
<dbReference type="SMART" id="SM00409">
    <property type="entry name" value="IG"/>
    <property type="match status" value="1"/>
</dbReference>
<dbReference type="GO" id="GO:0009966">
    <property type="term" value="P:regulation of signal transduction"/>
    <property type="evidence" value="ECO:0007669"/>
    <property type="project" value="TreeGrafter"/>
</dbReference>
<evidence type="ECO:0000256" key="3">
    <source>
        <dbReference type="ARBA" id="ARBA00022729"/>
    </source>
</evidence>
<keyword evidence="5" id="KW-0472">Membrane</keyword>
<dbReference type="Gene3D" id="4.10.40.20">
    <property type="match status" value="1"/>
</dbReference>
<name>A0A8C9WZ65_SANLU</name>
<feature type="transmembrane region" description="Helical" evidence="5">
    <location>
        <begin position="125"/>
        <end position="142"/>
    </location>
</feature>
<dbReference type="SUPFAM" id="SSF57184">
    <property type="entry name" value="Growth factor receptor domain"/>
    <property type="match status" value="1"/>
</dbReference>
<dbReference type="PANTHER" id="PTHR14186:SF20">
    <property type="entry name" value="CYSTEINE-RICH MOTOR NEURON 1 PROTEIN-LIKE"/>
    <property type="match status" value="1"/>
</dbReference>
<dbReference type="Proteomes" id="UP000694568">
    <property type="component" value="Unplaced"/>
</dbReference>
<dbReference type="PANTHER" id="PTHR14186">
    <property type="entry name" value="INSULIN-LIKE GROWTH FACTOR BINDING PROTEIN-RELATED"/>
    <property type="match status" value="1"/>
</dbReference>
<dbReference type="PROSITE" id="PS50835">
    <property type="entry name" value="IG_LIKE"/>
    <property type="match status" value="1"/>
</dbReference>
<organism evidence="8 9">
    <name type="scientific">Sander lucioperca</name>
    <name type="common">Pike-perch</name>
    <name type="synonym">Perca lucioperca</name>
    <dbReference type="NCBI Taxonomy" id="283035"/>
    <lineage>
        <taxon>Eukaryota</taxon>
        <taxon>Metazoa</taxon>
        <taxon>Chordata</taxon>
        <taxon>Craniata</taxon>
        <taxon>Vertebrata</taxon>
        <taxon>Euteleostomi</taxon>
        <taxon>Actinopterygii</taxon>
        <taxon>Neopterygii</taxon>
        <taxon>Teleostei</taxon>
        <taxon>Neoteleostei</taxon>
        <taxon>Acanthomorphata</taxon>
        <taxon>Eupercaria</taxon>
        <taxon>Perciformes</taxon>
        <taxon>Percoidei</taxon>
        <taxon>Percidae</taxon>
        <taxon>Luciopercinae</taxon>
        <taxon>Sander</taxon>
    </lineage>
</organism>
<dbReference type="GeneTree" id="ENSGT00940000156195"/>
<dbReference type="Ensembl" id="ENSSLUT00000002637.1">
    <property type="protein sequence ID" value="ENSSLUP00000002543.1"/>
    <property type="gene ID" value="ENSSLUG00000001128.1"/>
</dbReference>
<feature type="domain" description="IGFBP N-terminal" evidence="7">
    <location>
        <begin position="41"/>
        <end position="123"/>
    </location>
</feature>
<feature type="domain" description="Ig-like" evidence="6">
    <location>
        <begin position="188"/>
        <end position="292"/>
    </location>
</feature>
<evidence type="ECO:0000259" key="7">
    <source>
        <dbReference type="PROSITE" id="PS51323"/>
    </source>
</evidence>
<dbReference type="GO" id="GO:0005576">
    <property type="term" value="C:extracellular region"/>
    <property type="evidence" value="ECO:0007669"/>
    <property type="project" value="UniProtKB-SubCell"/>
</dbReference>
<dbReference type="InterPro" id="IPR000867">
    <property type="entry name" value="IGFBP-like"/>
</dbReference>
<sequence>YEALLVCYTRGRHVYKKCCQVALLRVLGSQEMPSGASQQLQALHCPPCEQIHCSSRRTLKLQCKGGVTTGVCGCCPVCARAEGETCGGTWDYLGKCDKGLVCVYQDSAADKPDPERKGICKAGEIMIICLVSLFLIISHYLFSVCLSFSGSHLIYPVIRFAFPSSTCFPFLGSSLDMLPHKPPPPPPPAGFVKSPFSETKLTGDTFELYCEVVGNPTPEIQWWYAEINQADSFRQLWDGARKRRVSISTAYGSNAVSVLSVSRLTLDDAGTYECRASNDPRRNNLHQNPATTWILFIHCARPSVQQILQPAPRRDRSPPHLHFLSTSFFSSFSSHLLISLN</sequence>
<evidence type="ECO:0000256" key="5">
    <source>
        <dbReference type="SAM" id="Phobius"/>
    </source>
</evidence>
<dbReference type="GO" id="GO:0005520">
    <property type="term" value="F:insulin-like growth factor binding"/>
    <property type="evidence" value="ECO:0007669"/>
    <property type="project" value="InterPro"/>
</dbReference>
<dbReference type="InterPro" id="IPR013783">
    <property type="entry name" value="Ig-like_fold"/>
</dbReference>
<reference evidence="8" key="2">
    <citation type="submission" date="2025-09" db="UniProtKB">
        <authorList>
            <consortium name="Ensembl"/>
        </authorList>
    </citation>
    <scope>IDENTIFICATION</scope>
</reference>
<keyword evidence="4" id="KW-1015">Disulfide bond</keyword>
<evidence type="ECO:0000313" key="8">
    <source>
        <dbReference type="Ensembl" id="ENSSLUP00000002543.1"/>
    </source>
</evidence>
<dbReference type="FunFam" id="2.60.40.10:FF:000291">
    <property type="entry name" value="Neuroplastin b"/>
    <property type="match status" value="1"/>
</dbReference>
<keyword evidence="2" id="KW-0964">Secreted</keyword>
<dbReference type="Gene3D" id="2.60.40.10">
    <property type="entry name" value="Immunoglobulins"/>
    <property type="match status" value="1"/>
</dbReference>
<dbReference type="InterPro" id="IPR009030">
    <property type="entry name" value="Growth_fac_rcpt_cys_sf"/>
</dbReference>
<dbReference type="InterPro" id="IPR011390">
    <property type="entry name" value="IGFBP_rP_mac25"/>
</dbReference>
<dbReference type="InterPro" id="IPR003599">
    <property type="entry name" value="Ig_sub"/>
</dbReference>
<dbReference type="Pfam" id="PF13927">
    <property type="entry name" value="Ig_3"/>
    <property type="match status" value="1"/>
</dbReference>